<feature type="domain" description="Fungal lipase-type" evidence="2">
    <location>
        <begin position="97"/>
        <end position="230"/>
    </location>
</feature>
<proteinExistence type="predicted"/>
<dbReference type="Pfam" id="PF01764">
    <property type="entry name" value="Lipase_3"/>
    <property type="match status" value="1"/>
</dbReference>
<dbReference type="Proteomes" id="UP000252519">
    <property type="component" value="Unassembled WGS sequence"/>
</dbReference>
<organism evidence="3 4">
    <name type="scientific">Ancylostoma caninum</name>
    <name type="common">Dog hookworm</name>
    <dbReference type="NCBI Taxonomy" id="29170"/>
    <lineage>
        <taxon>Eukaryota</taxon>
        <taxon>Metazoa</taxon>
        <taxon>Ecdysozoa</taxon>
        <taxon>Nematoda</taxon>
        <taxon>Chromadorea</taxon>
        <taxon>Rhabditida</taxon>
        <taxon>Rhabditina</taxon>
        <taxon>Rhabditomorpha</taxon>
        <taxon>Strongyloidea</taxon>
        <taxon>Ancylostomatidae</taxon>
        <taxon>Ancylostomatinae</taxon>
        <taxon>Ancylostoma</taxon>
    </lineage>
</organism>
<dbReference type="SUPFAM" id="SSF53474">
    <property type="entry name" value="alpha/beta-Hydrolases"/>
    <property type="match status" value="1"/>
</dbReference>
<feature type="signal peptide" evidence="1">
    <location>
        <begin position="1"/>
        <end position="17"/>
    </location>
</feature>
<comment type="caution">
    <text evidence="3">The sequence shown here is derived from an EMBL/GenBank/DDBJ whole genome shotgun (WGS) entry which is preliminary data.</text>
</comment>
<dbReference type="OrthoDB" id="438440at2759"/>
<dbReference type="GO" id="GO:0006629">
    <property type="term" value="P:lipid metabolic process"/>
    <property type="evidence" value="ECO:0007669"/>
    <property type="project" value="InterPro"/>
</dbReference>
<accession>A0A368FBN2</accession>
<dbReference type="PANTHER" id="PTHR45908:SF5">
    <property type="entry name" value="FUNGAL LIPASE-LIKE DOMAIN-CONTAINING PROTEIN"/>
    <property type="match status" value="1"/>
</dbReference>
<dbReference type="EMBL" id="JOJR01002635">
    <property type="protein sequence ID" value="RCN28419.1"/>
    <property type="molecule type" value="Genomic_DNA"/>
</dbReference>
<dbReference type="Gene3D" id="3.40.50.1820">
    <property type="entry name" value="alpha/beta hydrolase"/>
    <property type="match status" value="1"/>
</dbReference>
<evidence type="ECO:0000313" key="4">
    <source>
        <dbReference type="Proteomes" id="UP000252519"/>
    </source>
</evidence>
<sequence>MLLPYILLFSCLATAVSHHMRVTNYNEALAKKLLGLAAAAYGNKPQACLDRLFKLFFRMFPSHDFHLVLSTAKKMCDIFGNTCEGYIAASDKKKQIFVVFRGSKTTGQIILQGLNSFTPVDFFGMGRVNRYFSYGVHVLWPSIKRVLKDLKYAGYKVAFTGHSLGGALATLAAARAARQGLRRGNEILVYTFGAPRVGDSTFAANFNRIIPNCYRVVFRHDIVPHLPPCTKAPNMYGQMGNTCTAGRSTPYHQGTEIW</sequence>
<protein>
    <submittedName>
        <fullName evidence="3">Triacylglycerol lipase</fullName>
    </submittedName>
</protein>
<keyword evidence="1" id="KW-0732">Signal</keyword>
<dbReference type="InterPro" id="IPR002921">
    <property type="entry name" value="Fungal_lipase-type"/>
</dbReference>
<dbReference type="AlphaFoldDB" id="A0A368FBN2"/>
<evidence type="ECO:0000313" key="3">
    <source>
        <dbReference type="EMBL" id="RCN28419.1"/>
    </source>
</evidence>
<dbReference type="InterPro" id="IPR029058">
    <property type="entry name" value="AB_hydrolase_fold"/>
</dbReference>
<feature type="chain" id="PRO_5016901557" evidence="1">
    <location>
        <begin position="18"/>
        <end position="258"/>
    </location>
</feature>
<gene>
    <name evidence="3" type="ORF">ANCCAN_25836</name>
</gene>
<evidence type="ECO:0000259" key="2">
    <source>
        <dbReference type="Pfam" id="PF01764"/>
    </source>
</evidence>
<dbReference type="CDD" id="cd00519">
    <property type="entry name" value="Lipase_3"/>
    <property type="match status" value="1"/>
</dbReference>
<evidence type="ECO:0000256" key="1">
    <source>
        <dbReference type="SAM" id="SignalP"/>
    </source>
</evidence>
<name>A0A368FBN2_ANCCA</name>
<reference evidence="3 4" key="1">
    <citation type="submission" date="2014-10" db="EMBL/GenBank/DDBJ databases">
        <title>Draft genome of the hookworm Ancylostoma caninum.</title>
        <authorList>
            <person name="Mitreva M."/>
        </authorList>
    </citation>
    <scope>NUCLEOTIDE SEQUENCE [LARGE SCALE GENOMIC DNA]</scope>
    <source>
        <strain evidence="3 4">Baltimore</strain>
    </source>
</reference>
<dbReference type="PANTHER" id="PTHR45908">
    <property type="entry name" value="PROTEIN CBG11750-RELATED"/>
    <property type="match status" value="1"/>
</dbReference>
<keyword evidence="4" id="KW-1185">Reference proteome</keyword>